<comment type="caution">
    <text evidence="3">The sequence shown here is derived from an EMBL/GenBank/DDBJ whole genome shotgun (WGS) entry which is preliminary data.</text>
</comment>
<dbReference type="PANTHER" id="PTHR35526:SF3">
    <property type="entry name" value="ANTI-SIGMA-F FACTOR RSBW"/>
    <property type="match status" value="1"/>
</dbReference>
<keyword evidence="1" id="KW-0808">Transferase</keyword>
<dbReference type="InterPro" id="IPR003594">
    <property type="entry name" value="HATPase_dom"/>
</dbReference>
<dbReference type="CDD" id="cd16936">
    <property type="entry name" value="HATPase_RsbW-like"/>
    <property type="match status" value="1"/>
</dbReference>
<dbReference type="GO" id="GO:0005524">
    <property type="term" value="F:ATP binding"/>
    <property type="evidence" value="ECO:0007669"/>
    <property type="project" value="UniProtKB-KW"/>
</dbReference>
<dbReference type="InterPro" id="IPR036890">
    <property type="entry name" value="HATPase_C_sf"/>
</dbReference>
<sequence length="161" mass="17265">MEAPPLCKTSAAPDEPERTLVRCLDGPRPEHRARDVLVEVLGRLDATEEAFEAELAVNELVTNAHQHAPPPYELRISWTDTRVTIAVVDGGADHDTVLKRLSRATAGCPSEGESGRGLQMVAGLFGGRCGAGTTATSTGLVPAKQIWIVLPRKSRHPEGVR</sequence>
<gene>
    <name evidence="3" type="ORF">ACFQ11_06885</name>
</gene>
<dbReference type="RefSeq" id="WP_378297035.1">
    <property type="nucleotide sequence ID" value="NZ_JBHTJA010000008.1"/>
</dbReference>
<keyword evidence="3" id="KW-0547">Nucleotide-binding</keyword>
<dbReference type="Proteomes" id="UP001596972">
    <property type="component" value="Unassembled WGS sequence"/>
</dbReference>
<keyword evidence="1" id="KW-0418">Kinase</keyword>
<accession>A0ABW3ELD6</accession>
<evidence type="ECO:0000313" key="3">
    <source>
        <dbReference type="EMBL" id="MFD0900112.1"/>
    </source>
</evidence>
<evidence type="ECO:0000259" key="2">
    <source>
        <dbReference type="Pfam" id="PF13581"/>
    </source>
</evidence>
<keyword evidence="1" id="KW-0723">Serine/threonine-protein kinase</keyword>
<dbReference type="Pfam" id="PF13581">
    <property type="entry name" value="HATPase_c_2"/>
    <property type="match status" value="1"/>
</dbReference>
<reference evidence="4" key="1">
    <citation type="journal article" date="2019" name="Int. J. Syst. Evol. Microbiol.">
        <title>The Global Catalogue of Microorganisms (GCM) 10K type strain sequencing project: providing services to taxonomists for standard genome sequencing and annotation.</title>
        <authorList>
            <consortium name="The Broad Institute Genomics Platform"/>
            <consortium name="The Broad Institute Genome Sequencing Center for Infectious Disease"/>
            <person name="Wu L."/>
            <person name="Ma J."/>
        </authorList>
    </citation>
    <scope>NUCLEOTIDE SEQUENCE [LARGE SCALE GENOMIC DNA]</scope>
    <source>
        <strain evidence="4">JCM 31202</strain>
    </source>
</reference>
<name>A0ABW3ELD6_9ACTN</name>
<protein>
    <submittedName>
        <fullName evidence="3">ATP-binding protein</fullName>
    </submittedName>
</protein>
<dbReference type="InterPro" id="IPR050267">
    <property type="entry name" value="Anti-sigma-factor_SerPK"/>
</dbReference>
<dbReference type="Gene3D" id="3.30.565.10">
    <property type="entry name" value="Histidine kinase-like ATPase, C-terminal domain"/>
    <property type="match status" value="1"/>
</dbReference>
<dbReference type="SUPFAM" id="SSF55874">
    <property type="entry name" value="ATPase domain of HSP90 chaperone/DNA topoisomerase II/histidine kinase"/>
    <property type="match status" value="1"/>
</dbReference>
<evidence type="ECO:0000313" key="4">
    <source>
        <dbReference type="Proteomes" id="UP001596972"/>
    </source>
</evidence>
<dbReference type="EMBL" id="JBHTJA010000008">
    <property type="protein sequence ID" value="MFD0900112.1"/>
    <property type="molecule type" value="Genomic_DNA"/>
</dbReference>
<proteinExistence type="predicted"/>
<evidence type="ECO:0000256" key="1">
    <source>
        <dbReference type="ARBA" id="ARBA00022527"/>
    </source>
</evidence>
<keyword evidence="4" id="KW-1185">Reference proteome</keyword>
<keyword evidence="3" id="KW-0067">ATP-binding</keyword>
<organism evidence="3 4">
    <name type="scientific">Actinomadura sediminis</name>
    <dbReference type="NCBI Taxonomy" id="1038904"/>
    <lineage>
        <taxon>Bacteria</taxon>
        <taxon>Bacillati</taxon>
        <taxon>Actinomycetota</taxon>
        <taxon>Actinomycetes</taxon>
        <taxon>Streptosporangiales</taxon>
        <taxon>Thermomonosporaceae</taxon>
        <taxon>Actinomadura</taxon>
    </lineage>
</organism>
<feature type="domain" description="Histidine kinase/HSP90-like ATPase" evidence="2">
    <location>
        <begin position="31"/>
        <end position="125"/>
    </location>
</feature>
<dbReference type="PANTHER" id="PTHR35526">
    <property type="entry name" value="ANTI-SIGMA-F FACTOR RSBW-RELATED"/>
    <property type="match status" value="1"/>
</dbReference>